<sequence length="341" mass="38652">MSLTTSSTVVAATLSVVIIGRNEGARLERCLESIARMDREGLQVDVIYVDSDSKDNSVELARRHGARVVALHPIRPTAALGRNAGWHESQAEFVLFLDGDTILDPQFVQKALPEFAQPRIACVWGHRRERKPLRSIYSRVLDLDWIYAPGIVPFCGGDAIFRRSVLITARGYDETLIAGEEPELCQRLQILGHRILHIDTPMTEHDLAIDRFAQYWKRAERAGHAYAEVSTRLAGTKFPLWSEESRRNRLHALVLIAVPVIAISGSVLLRSAWPLLTLALLPMVFLRSAWKARWKKADPITLMLYGVHSHLQQIPIAVGQWRYRVGRRKGRTMKLVEYKRS</sequence>
<keyword evidence="2" id="KW-0812">Transmembrane</keyword>
<dbReference type="SUPFAM" id="SSF53448">
    <property type="entry name" value="Nucleotide-diphospho-sugar transferases"/>
    <property type="match status" value="1"/>
</dbReference>
<dbReference type="OrthoDB" id="9806824at2"/>
<dbReference type="CDD" id="cd00761">
    <property type="entry name" value="Glyco_tranf_GTA_type"/>
    <property type="match status" value="1"/>
</dbReference>
<evidence type="ECO:0000313" key="4">
    <source>
        <dbReference type="EMBL" id="SEG52493.1"/>
    </source>
</evidence>
<evidence type="ECO:0000313" key="5">
    <source>
        <dbReference type="Proteomes" id="UP000236728"/>
    </source>
</evidence>
<evidence type="ECO:0000256" key="1">
    <source>
        <dbReference type="ARBA" id="ARBA00038494"/>
    </source>
</evidence>
<dbReference type="PANTHER" id="PTHR43630:SF2">
    <property type="entry name" value="GLYCOSYLTRANSFERASE"/>
    <property type="match status" value="1"/>
</dbReference>
<dbReference type="GO" id="GO:0016740">
    <property type="term" value="F:transferase activity"/>
    <property type="evidence" value="ECO:0007669"/>
    <property type="project" value="UniProtKB-KW"/>
</dbReference>
<evidence type="ECO:0000256" key="2">
    <source>
        <dbReference type="SAM" id="Phobius"/>
    </source>
</evidence>
<keyword evidence="5" id="KW-1185">Reference proteome</keyword>
<protein>
    <submittedName>
        <fullName evidence="4">Glycosyltransferase, catalytic subunit of cellulose synthase and poly-beta-1,6-N-acetylglucosamine synthase</fullName>
    </submittedName>
</protein>
<accession>A0A1H6AUY2</accession>
<dbReference type="Gene3D" id="3.90.550.10">
    <property type="entry name" value="Spore Coat Polysaccharide Biosynthesis Protein SpsA, Chain A"/>
    <property type="match status" value="1"/>
</dbReference>
<keyword evidence="4" id="KW-0808">Transferase</keyword>
<keyword evidence="2" id="KW-0472">Membrane</keyword>
<dbReference type="Proteomes" id="UP000236728">
    <property type="component" value="Unassembled WGS sequence"/>
</dbReference>
<dbReference type="Pfam" id="PF00535">
    <property type="entry name" value="Glycos_transf_2"/>
    <property type="match status" value="1"/>
</dbReference>
<dbReference type="RefSeq" id="WP_103934185.1">
    <property type="nucleotide sequence ID" value="NZ_FNVA01000006.1"/>
</dbReference>
<evidence type="ECO:0000259" key="3">
    <source>
        <dbReference type="Pfam" id="PF00535"/>
    </source>
</evidence>
<dbReference type="InterPro" id="IPR029044">
    <property type="entry name" value="Nucleotide-diphossugar_trans"/>
</dbReference>
<comment type="similarity">
    <text evidence="1">Belongs to the glycosyltransferase 2 family. WaaE/KdtX subfamily.</text>
</comment>
<name>A0A1H6AUY2_9BACT</name>
<feature type="transmembrane region" description="Helical" evidence="2">
    <location>
        <begin position="250"/>
        <end position="267"/>
    </location>
</feature>
<organism evidence="4 5">
    <name type="scientific">Bryocella elongata</name>
    <dbReference type="NCBI Taxonomy" id="863522"/>
    <lineage>
        <taxon>Bacteria</taxon>
        <taxon>Pseudomonadati</taxon>
        <taxon>Acidobacteriota</taxon>
        <taxon>Terriglobia</taxon>
        <taxon>Terriglobales</taxon>
        <taxon>Acidobacteriaceae</taxon>
        <taxon>Bryocella</taxon>
    </lineage>
</organism>
<dbReference type="InterPro" id="IPR001173">
    <property type="entry name" value="Glyco_trans_2-like"/>
</dbReference>
<feature type="domain" description="Glycosyltransferase 2-like" evidence="3">
    <location>
        <begin position="15"/>
        <end position="141"/>
    </location>
</feature>
<gene>
    <name evidence="4" type="ORF">SAMN05421819_3300</name>
</gene>
<dbReference type="AlphaFoldDB" id="A0A1H6AUY2"/>
<proteinExistence type="inferred from homology"/>
<dbReference type="EMBL" id="FNVA01000006">
    <property type="protein sequence ID" value="SEG52493.1"/>
    <property type="molecule type" value="Genomic_DNA"/>
</dbReference>
<keyword evidence="2" id="KW-1133">Transmembrane helix</keyword>
<feature type="transmembrane region" description="Helical" evidence="2">
    <location>
        <begin position="273"/>
        <end position="290"/>
    </location>
</feature>
<dbReference type="PANTHER" id="PTHR43630">
    <property type="entry name" value="POLY-BETA-1,6-N-ACETYL-D-GLUCOSAMINE SYNTHASE"/>
    <property type="match status" value="1"/>
</dbReference>
<reference evidence="4 5" key="1">
    <citation type="submission" date="2016-10" db="EMBL/GenBank/DDBJ databases">
        <authorList>
            <person name="de Groot N.N."/>
        </authorList>
    </citation>
    <scope>NUCLEOTIDE SEQUENCE [LARGE SCALE GENOMIC DNA]</scope>
    <source>
        <strain evidence="4 5">DSM 22489</strain>
    </source>
</reference>